<dbReference type="CDD" id="cd00475">
    <property type="entry name" value="Cis_IPPS"/>
    <property type="match status" value="1"/>
</dbReference>
<dbReference type="InterPro" id="IPR001441">
    <property type="entry name" value="UPP_synth-like"/>
</dbReference>
<dbReference type="RefSeq" id="XP_021863461.1">
    <property type="nucleotide sequence ID" value="XM_022007769.2"/>
</dbReference>
<dbReference type="OrthoDB" id="4173905at2759"/>
<name>A0A9R0J9M4_SPIOL</name>
<dbReference type="GeneID" id="110802321"/>
<organism evidence="4 5">
    <name type="scientific">Spinacia oleracea</name>
    <name type="common">Spinach</name>
    <dbReference type="NCBI Taxonomy" id="3562"/>
    <lineage>
        <taxon>Eukaryota</taxon>
        <taxon>Viridiplantae</taxon>
        <taxon>Streptophyta</taxon>
        <taxon>Embryophyta</taxon>
        <taxon>Tracheophyta</taxon>
        <taxon>Spermatophyta</taxon>
        <taxon>Magnoliopsida</taxon>
        <taxon>eudicotyledons</taxon>
        <taxon>Gunneridae</taxon>
        <taxon>Pentapetalae</taxon>
        <taxon>Caryophyllales</taxon>
        <taxon>Chenopodiaceae</taxon>
        <taxon>Chenopodioideae</taxon>
        <taxon>Anserineae</taxon>
        <taxon>Spinacia</taxon>
    </lineage>
</organism>
<dbReference type="Pfam" id="PF01255">
    <property type="entry name" value="Prenyltransf"/>
    <property type="match status" value="1"/>
</dbReference>
<gene>
    <name evidence="5" type="primary">LOC110802321</name>
</gene>
<evidence type="ECO:0000256" key="1">
    <source>
        <dbReference type="ARBA" id="ARBA00001946"/>
    </source>
</evidence>
<dbReference type="NCBIfam" id="TIGR00055">
    <property type="entry name" value="uppS"/>
    <property type="match status" value="1"/>
</dbReference>
<dbReference type="HAMAP" id="MF_01139">
    <property type="entry name" value="ISPT"/>
    <property type="match status" value="1"/>
</dbReference>
<dbReference type="EC" id="2.5.1.-" evidence="3"/>
<dbReference type="GO" id="GO:0009409">
    <property type="term" value="P:response to cold"/>
    <property type="evidence" value="ECO:0000318"/>
    <property type="project" value="GO_Central"/>
</dbReference>
<evidence type="ECO:0000256" key="3">
    <source>
        <dbReference type="RuleBase" id="RU363018"/>
    </source>
</evidence>
<proteinExistence type="inferred from homology"/>
<evidence type="ECO:0000313" key="4">
    <source>
        <dbReference type="Proteomes" id="UP000813463"/>
    </source>
</evidence>
<dbReference type="GO" id="GO:0016094">
    <property type="term" value="P:polyprenol biosynthetic process"/>
    <property type="evidence" value="ECO:0000318"/>
    <property type="project" value="GO_Central"/>
</dbReference>
<reference evidence="4" key="1">
    <citation type="journal article" date="2021" name="Nat. Commun.">
        <title>Genomic analyses provide insights into spinach domestication and the genetic basis of agronomic traits.</title>
        <authorList>
            <person name="Cai X."/>
            <person name="Sun X."/>
            <person name="Xu C."/>
            <person name="Sun H."/>
            <person name="Wang X."/>
            <person name="Ge C."/>
            <person name="Zhang Z."/>
            <person name="Wang Q."/>
            <person name="Fei Z."/>
            <person name="Jiao C."/>
            <person name="Wang Q."/>
        </authorList>
    </citation>
    <scope>NUCLEOTIDE SEQUENCE [LARGE SCALE GENOMIC DNA]</scope>
    <source>
        <strain evidence="4">cv. Varoflay</strain>
    </source>
</reference>
<dbReference type="GO" id="GO:0009570">
    <property type="term" value="C:chloroplast stroma"/>
    <property type="evidence" value="ECO:0000318"/>
    <property type="project" value="GO_Central"/>
</dbReference>
<dbReference type="GO" id="GO:0009668">
    <property type="term" value="P:plastid membrane organization"/>
    <property type="evidence" value="ECO:0000318"/>
    <property type="project" value="GO_Central"/>
</dbReference>
<dbReference type="KEGG" id="soe:110802321"/>
<evidence type="ECO:0000256" key="2">
    <source>
        <dbReference type="ARBA" id="ARBA00022679"/>
    </source>
</evidence>
<dbReference type="Gene3D" id="3.40.1180.10">
    <property type="entry name" value="Decaprenyl diphosphate synthase-like"/>
    <property type="match status" value="1"/>
</dbReference>
<dbReference type="GO" id="GO:0045547">
    <property type="term" value="F:ditrans,polycis-polyprenyl diphosphate synthase [(2E,6E)-farnesyl diphosphate specific] activity"/>
    <property type="evidence" value="ECO:0007669"/>
    <property type="project" value="TreeGrafter"/>
</dbReference>
<dbReference type="PANTHER" id="PTHR10291:SF0">
    <property type="entry name" value="DEHYDRODOLICHYL DIPHOSPHATE SYNTHASE 2"/>
    <property type="match status" value="1"/>
</dbReference>
<comment type="similarity">
    <text evidence="3">Belongs to the UPP synthase family.</text>
</comment>
<evidence type="ECO:0000313" key="5">
    <source>
        <dbReference type="RefSeq" id="XP_021863461.1"/>
    </source>
</evidence>
<dbReference type="PANTHER" id="PTHR10291">
    <property type="entry name" value="DEHYDRODOLICHYL DIPHOSPHATE SYNTHASE FAMILY MEMBER"/>
    <property type="match status" value="1"/>
</dbReference>
<dbReference type="PROSITE" id="PS01066">
    <property type="entry name" value="UPP_SYNTHASE"/>
    <property type="match status" value="1"/>
</dbReference>
<dbReference type="InterPro" id="IPR036424">
    <property type="entry name" value="UPP_synth-like_sf"/>
</dbReference>
<dbReference type="InterPro" id="IPR018520">
    <property type="entry name" value="UPP_synth-like_CS"/>
</dbReference>
<accession>A0A9R0J9M4</accession>
<reference evidence="5" key="2">
    <citation type="submission" date="2025-08" db="UniProtKB">
        <authorList>
            <consortium name="RefSeq"/>
        </authorList>
    </citation>
    <scope>IDENTIFICATION</scope>
    <source>
        <tissue evidence="5">Leaf</tissue>
    </source>
</reference>
<sequence>MLSLMSSGSRALFFPSSSFVKPHPKIWSSMSTISTSSTITYCSQTLSPKTTEEEACAKTGMKKVFIPKHVDNAPPVYLSQKTEEEEYEKAGVRKELIPKHIAIILDGNRRWLKERGEPLNYVPFFQSNALFADLCLKWGVSTATTFIYSYDNLQRGKEANELIFGQLERFLENNLDSFIRKKMRVLLIGERNEVTKSLQDMVKKVEEATSKEPNPQLEWRLAVCYGGTRDVLQATRSLCEKAKAGVIEPNAINGAMFDRELMAGGAPTPELLIRTGGEMRLSNYLIWPLALAEYYFLPIHAPEFTEAHFLDALRSFQQRDRRSGR</sequence>
<comment type="cofactor">
    <cofactor evidence="1">
        <name>Mg(2+)</name>
        <dbReference type="ChEBI" id="CHEBI:18420"/>
    </cofactor>
</comment>
<keyword evidence="2 3" id="KW-0808">Transferase</keyword>
<protein>
    <recommendedName>
        <fullName evidence="3">Alkyl transferase</fullName>
        <ecNumber evidence="3">2.5.1.-</ecNumber>
    </recommendedName>
</protein>
<keyword evidence="4" id="KW-1185">Reference proteome</keyword>
<dbReference type="AlphaFoldDB" id="A0A9R0J9M4"/>
<dbReference type="Proteomes" id="UP000813463">
    <property type="component" value="Chromosome 1"/>
</dbReference>
<dbReference type="SUPFAM" id="SSF64005">
    <property type="entry name" value="Undecaprenyl diphosphate synthase"/>
    <property type="match status" value="1"/>
</dbReference>